<accession>L8JRB9</accession>
<feature type="transmembrane region" description="Helical" evidence="1">
    <location>
        <begin position="83"/>
        <end position="104"/>
    </location>
</feature>
<keyword evidence="1" id="KW-0472">Membrane</keyword>
<keyword evidence="3" id="KW-1185">Reference proteome</keyword>
<dbReference type="eggNOG" id="ENOG502ZWR1">
    <property type="taxonomic scope" value="Bacteria"/>
</dbReference>
<dbReference type="OrthoDB" id="1451346at2"/>
<gene>
    <name evidence="2" type="ORF">C900_02584</name>
</gene>
<dbReference type="EMBL" id="AMZN01000039">
    <property type="protein sequence ID" value="ELR71521.1"/>
    <property type="molecule type" value="Genomic_DNA"/>
</dbReference>
<keyword evidence="1" id="KW-1133">Transmembrane helix</keyword>
<name>L8JRB9_9BACT</name>
<dbReference type="Proteomes" id="UP000011135">
    <property type="component" value="Unassembled WGS sequence"/>
</dbReference>
<evidence type="ECO:0000313" key="3">
    <source>
        <dbReference type="Proteomes" id="UP000011135"/>
    </source>
</evidence>
<dbReference type="RefSeq" id="WP_009579999.1">
    <property type="nucleotide sequence ID" value="NZ_AMZN01000039.1"/>
</dbReference>
<sequence length="164" mass="18803">MSSFRIRPRFKQLIKAHHGDIEQKIRMALANEKQFVFKYLPGHIYIRIHPDGRHFWSPQLHLTFEQEAEYVVIRGLYGPNPSLWAVFFFGYVILGLLALFIGAWGFSLWSLGKDASMLWGIPVLGGLALLLYLASQAGQKLGAQQMFDIHHFYEQTVNGRVLVS</sequence>
<evidence type="ECO:0000313" key="2">
    <source>
        <dbReference type="EMBL" id="ELR71521.1"/>
    </source>
</evidence>
<organism evidence="2 3">
    <name type="scientific">Fulvivirga imtechensis AK7</name>
    <dbReference type="NCBI Taxonomy" id="1237149"/>
    <lineage>
        <taxon>Bacteria</taxon>
        <taxon>Pseudomonadati</taxon>
        <taxon>Bacteroidota</taxon>
        <taxon>Cytophagia</taxon>
        <taxon>Cytophagales</taxon>
        <taxon>Fulvivirgaceae</taxon>
        <taxon>Fulvivirga</taxon>
    </lineage>
</organism>
<reference evidence="2 3" key="1">
    <citation type="submission" date="2012-12" db="EMBL/GenBank/DDBJ databases">
        <title>Genome assembly of Fulvivirga imtechensis AK7.</title>
        <authorList>
            <person name="Nupur N."/>
            <person name="Khatri I."/>
            <person name="Kumar R."/>
            <person name="Subramanian S."/>
            <person name="Pinnaka A."/>
        </authorList>
    </citation>
    <scope>NUCLEOTIDE SEQUENCE [LARGE SCALE GENOMIC DNA]</scope>
    <source>
        <strain evidence="2 3">AK7</strain>
    </source>
</reference>
<dbReference type="STRING" id="1237149.C900_02584"/>
<protein>
    <submittedName>
        <fullName evidence="2">Uncharacterized protein</fullName>
    </submittedName>
</protein>
<feature type="transmembrane region" description="Helical" evidence="1">
    <location>
        <begin position="116"/>
        <end position="134"/>
    </location>
</feature>
<dbReference type="AlphaFoldDB" id="L8JRB9"/>
<comment type="caution">
    <text evidence="2">The sequence shown here is derived from an EMBL/GenBank/DDBJ whole genome shotgun (WGS) entry which is preliminary data.</text>
</comment>
<proteinExistence type="predicted"/>
<evidence type="ECO:0000256" key="1">
    <source>
        <dbReference type="SAM" id="Phobius"/>
    </source>
</evidence>
<keyword evidence="1" id="KW-0812">Transmembrane</keyword>